<evidence type="ECO:0000313" key="2">
    <source>
        <dbReference type="EMBL" id="MVQ47468.1"/>
    </source>
</evidence>
<feature type="transmembrane region" description="Helical" evidence="1">
    <location>
        <begin position="98"/>
        <end position="119"/>
    </location>
</feature>
<accession>A0A413SFR6</accession>
<proteinExistence type="predicted"/>
<evidence type="ECO:0000313" key="5">
    <source>
        <dbReference type="Proteomes" id="UP000479531"/>
    </source>
</evidence>
<sequence length="697" mass="76373">MNNIVYNAFTSLCKLAQTVLCLALQWLTSEIRSNSFVPTKEVFVSSEFGFLSEELFDKIQNTFMILSAGLIILFFIIHITTYWKYIFTDAKETFLETLLRPAFAFIGLRFIVPVFDMLLTWSESHYKDLFIDKNIISDLTVSLETIKNIFNPDNGIKILSDDAITNFLASAETLDNGFYLLQILLQIIFFAIVFYNFVKLVVELIKRYIFSSFMYLCSPIFVSFFTTAESQNVLATYFKVFGVNIAVIYLTKFWIQLSLYVMATKNCNFTNMCIMIAIIQIGVKLESHLKDFGLSTANMGVSLMDNIASTGAVITLASKNIASSAGKSLVNIGGLTGNMGLSTLGSALSGQSINPSNVAKSMNESAGANVREMFGTNSTSSNFTKSQGKSMESAIKNDGLFRNQTLQGTLAHLNPSGQQEALQHVFNTSFNPFSNKLSELGNTVTPVGYSQNDGFAFSCKSGMNNITRQGTINDTPKRGNGVVSMPFQLSNGKMAYANFEPMTMNAIHNSGVDAFYNNANELLGRDNLTSMELDTGIKMDQFAFGGDTNASHYAAVPNNTGGLDVRYNADGINAMNLDTSPIVGAITQNGQNLKVSDYKWGSSGKSPEQEISDTFSNGAWSNIGLSNVKPQDVKLDNSTGMVQFSAIDKASGKLNSYTAFPSVSIQNKVTSNNTVTDSTLGSYTFIKAPHVSENNRK</sequence>
<reference evidence="3 4" key="1">
    <citation type="submission" date="2018-08" db="EMBL/GenBank/DDBJ databases">
        <title>A genome reference for cultivated species of the human gut microbiota.</title>
        <authorList>
            <person name="Zou Y."/>
            <person name="Xue W."/>
            <person name="Luo G."/>
        </authorList>
    </citation>
    <scope>NUCLEOTIDE SEQUENCE [LARGE SCALE GENOMIC DNA]</scope>
    <source>
        <strain evidence="3 4">AM43-11</strain>
    </source>
</reference>
<feature type="transmembrane region" description="Helical" evidence="1">
    <location>
        <begin position="209"/>
        <end position="228"/>
    </location>
</feature>
<dbReference type="RefSeq" id="WP_118591660.1">
    <property type="nucleotide sequence ID" value="NZ_JADNLD010000029.1"/>
</dbReference>
<keyword evidence="1" id="KW-1133">Transmembrane helix</keyword>
<dbReference type="Proteomes" id="UP000479531">
    <property type="component" value="Unassembled WGS sequence"/>
</dbReference>
<dbReference type="EMBL" id="WGGT01000039">
    <property type="protein sequence ID" value="MVQ47468.1"/>
    <property type="molecule type" value="Genomic_DNA"/>
</dbReference>
<evidence type="ECO:0000313" key="4">
    <source>
        <dbReference type="Proteomes" id="UP000284465"/>
    </source>
</evidence>
<evidence type="ECO:0000313" key="3">
    <source>
        <dbReference type="EMBL" id="RHA66215.1"/>
    </source>
</evidence>
<keyword evidence="1" id="KW-0812">Transmembrane</keyword>
<name>A0A413SFR6_9FIRM</name>
<evidence type="ECO:0000256" key="1">
    <source>
        <dbReference type="SAM" id="Phobius"/>
    </source>
</evidence>
<dbReference type="Proteomes" id="UP000284465">
    <property type="component" value="Unassembled WGS sequence"/>
</dbReference>
<organism evidence="3 4">
    <name type="scientific">Roseburia intestinalis</name>
    <dbReference type="NCBI Taxonomy" id="166486"/>
    <lineage>
        <taxon>Bacteria</taxon>
        <taxon>Bacillati</taxon>
        <taxon>Bacillota</taxon>
        <taxon>Clostridia</taxon>
        <taxon>Lachnospirales</taxon>
        <taxon>Lachnospiraceae</taxon>
        <taxon>Roseburia</taxon>
    </lineage>
</organism>
<keyword evidence="1" id="KW-0472">Membrane</keyword>
<dbReference type="AlphaFoldDB" id="A0A413SFR6"/>
<feature type="transmembrane region" description="Helical" evidence="1">
    <location>
        <begin position="177"/>
        <end position="197"/>
    </location>
</feature>
<protein>
    <submittedName>
        <fullName evidence="3">Uncharacterized protein</fullName>
    </submittedName>
</protein>
<gene>
    <name evidence="3" type="ORF">DW927_11790</name>
    <name evidence="2" type="ORF">GCK47_17735</name>
</gene>
<reference evidence="2 5" key="2">
    <citation type="submission" date="2019-10" db="EMBL/GenBank/DDBJ databases">
        <title>Roseburia spp. ameliorate alcoholic fatty liver via restoration of gut barrier function.</title>
        <authorList>
            <person name="Seo B."/>
            <person name="Ko G."/>
        </authorList>
    </citation>
    <scope>NUCLEOTIDE SEQUENCE [LARGE SCALE GENOMIC DNA]</scope>
    <source>
        <strain evidence="2 5">SNUG30017</strain>
    </source>
</reference>
<feature type="transmembrane region" description="Helical" evidence="1">
    <location>
        <begin position="267"/>
        <end position="285"/>
    </location>
</feature>
<feature type="transmembrane region" description="Helical" evidence="1">
    <location>
        <begin position="63"/>
        <end position="86"/>
    </location>
</feature>
<feature type="transmembrane region" description="Helical" evidence="1">
    <location>
        <begin position="234"/>
        <end position="255"/>
    </location>
</feature>
<dbReference type="EMBL" id="QSFP01000013">
    <property type="protein sequence ID" value="RHA66215.1"/>
    <property type="molecule type" value="Genomic_DNA"/>
</dbReference>
<comment type="caution">
    <text evidence="3">The sequence shown here is derived from an EMBL/GenBank/DDBJ whole genome shotgun (WGS) entry which is preliminary data.</text>
</comment>